<reference evidence="1" key="1">
    <citation type="submission" date="2022-04" db="EMBL/GenBank/DDBJ databases">
        <title>Emergence of ST220 Acinetobacter pittii strain in bloodstream infection, which co-producing chromosomal NDM-1 and OXA-820 carbapenemases.</title>
        <authorList>
            <person name="Tian C."/>
            <person name="Xing M."/>
            <person name="Fu L."/>
            <person name="Xia D."/>
        </authorList>
    </citation>
    <scope>NUCLEOTIDE SEQUENCE</scope>
    <source>
        <strain evidence="1">TCM</strain>
    </source>
</reference>
<organism evidence="1 2">
    <name type="scientific">Acinetobacter pittii</name>
    <name type="common">Acinetobacter genomosp. 3</name>
    <dbReference type="NCBI Taxonomy" id="48296"/>
    <lineage>
        <taxon>Bacteria</taxon>
        <taxon>Pseudomonadati</taxon>
        <taxon>Pseudomonadota</taxon>
        <taxon>Gammaproteobacteria</taxon>
        <taxon>Moraxellales</taxon>
        <taxon>Moraxellaceae</taxon>
        <taxon>Acinetobacter</taxon>
        <taxon>Acinetobacter calcoaceticus/baumannii complex</taxon>
    </lineage>
</organism>
<name>A0AAE9MAS8_ACIPI</name>
<gene>
    <name evidence="1" type="ORF">MWH18_04695</name>
</gene>
<dbReference type="AlphaFoldDB" id="A0AAE9MAS8"/>
<evidence type="ECO:0000313" key="2">
    <source>
        <dbReference type="Proteomes" id="UP001055514"/>
    </source>
</evidence>
<evidence type="ECO:0000313" key="1">
    <source>
        <dbReference type="EMBL" id="USU95566.1"/>
    </source>
</evidence>
<proteinExistence type="predicted"/>
<accession>A0AAE9MAS8</accession>
<dbReference type="EMBL" id="CP095407">
    <property type="protein sequence ID" value="USU95566.1"/>
    <property type="molecule type" value="Genomic_DNA"/>
</dbReference>
<sequence length="194" mass="22040">MRALIPFFILISFCQFGHADTKEYDVSIGYVADYCDTTSDEICSTYFDELTSGLFKKLGDGLPYNYFDDDYFNATTGLQNLYCAALSDHIKELKHAPIFFDNGMKFIDKYAAKHAVRELKSYDDLRNMNSAIMNIPKFHQSWLINDKNVLKGVIFSGISNILNDADVATDGDIKGTKIKNKMRESYDINCTPLL</sequence>
<protein>
    <submittedName>
        <fullName evidence="1">Uncharacterized protein</fullName>
    </submittedName>
</protein>
<dbReference type="Proteomes" id="UP001055514">
    <property type="component" value="Chromosome"/>
</dbReference>
<dbReference type="RefSeq" id="WP_126117518.1">
    <property type="nucleotide sequence ID" value="NZ_CP029610.1"/>
</dbReference>